<evidence type="ECO:0000256" key="1">
    <source>
        <dbReference type="ARBA" id="ARBA00004141"/>
    </source>
</evidence>
<keyword evidence="4 5" id="KW-0472">Membrane</keyword>
<evidence type="ECO:0000256" key="3">
    <source>
        <dbReference type="ARBA" id="ARBA00022989"/>
    </source>
</evidence>
<evidence type="ECO:0000256" key="2">
    <source>
        <dbReference type="ARBA" id="ARBA00022692"/>
    </source>
</evidence>
<feature type="transmembrane region" description="Helical" evidence="5">
    <location>
        <begin position="142"/>
        <end position="165"/>
    </location>
</feature>
<dbReference type="SUPFAM" id="SSF144091">
    <property type="entry name" value="Rhomboid-like"/>
    <property type="match status" value="1"/>
</dbReference>
<comment type="subcellular location">
    <subcellularLocation>
        <location evidence="1">Membrane</location>
        <topology evidence="1">Multi-pass membrane protein</topology>
    </subcellularLocation>
</comment>
<protein>
    <submittedName>
        <fullName evidence="7">Rhomboid family protein</fullName>
    </submittedName>
</protein>
<dbReference type="eggNOG" id="COG0705">
    <property type="taxonomic scope" value="Bacteria"/>
</dbReference>
<feature type="domain" description="Peptidase S54 rhomboid" evidence="6">
    <location>
        <begin position="50"/>
        <end position="179"/>
    </location>
</feature>
<dbReference type="OrthoDB" id="9807874at2"/>
<reference evidence="7 8" key="1">
    <citation type="submission" date="2016-10" db="EMBL/GenBank/DDBJ databases">
        <authorList>
            <person name="de Groot N.N."/>
        </authorList>
    </citation>
    <scope>NUCLEOTIDE SEQUENCE [LARGE SCALE GENOMIC DNA]</scope>
    <source>
        <strain evidence="7 8">DSM 45434</strain>
    </source>
</reference>
<dbReference type="Pfam" id="PF01694">
    <property type="entry name" value="Rhomboid"/>
    <property type="match status" value="1"/>
</dbReference>
<dbReference type="InterPro" id="IPR022764">
    <property type="entry name" value="Peptidase_S54_rhomboid_dom"/>
</dbReference>
<keyword evidence="3 5" id="KW-1133">Transmembrane helix</keyword>
<dbReference type="Gene3D" id="1.20.1540.10">
    <property type="entry name" value="Rhomboid-like"/>
    <property type="match status" value="1"/>
</dbReference>
<proteinExistence type="predicted"/>
<dbReference type="RefSeq" id="WP_019193605.1">
    <property type="nucleotide sequence ID" value="NZ_LT629765.1"/>
</dbReference>
<feature type="transmembrane region" description="Helical" evidence="5">
    <location>
        <begin position="52"/>
        <end position="77"/>
    </location>
</feature>
<dbReference type="Proteomes" id="UP000182237">
    <property type="component" value="Chromosome I"/>
</dbReference>
<feature type="transmembrane region" description="Helical" evidence="5">
    <location>
        <begin position="185"/>
        <end position="205"/>
    </location>
</feature>
<evidence type="ECO:0000313" key="7">
    <source>
        <dbReference type="EMBL" id="SDS68962.1"/>
    </source>
</evidence>
<evidence type="ECO:0000313" key="8">
    <source>
        <dbReference type="Proteomes" id="UP000182237"/>
    </source>
</evidence>
<gene>
    <name evidence="7" type="ORF">SAMN04488539_2178</name>
</gene>
<evidence type="ECO:0000256" key="4">
    <source>
        <dbReference type="ARBA" id="ARBA00023136"/>
    </source>
</evidence>
<accession>A0A1H1U8Y5</accession>
<keyword evidence="2 5" id="KW-0812">Transmembrane</keyword>
<dbReference type="GO" id="GO:0004252">
    <property type="term" value="F:serine-type endopeptidase activity"/>
    <property type="evidence" value="ECO:0007669"/>
    <property type="project" value="InterPro"/>
</dbReference>
<dbReference type="GO" id="GO:0016020">
    <property type="term" value="C:membrane"/>
    <property type="evidence" value="ECO:0007669"/>
    <property type="project" value="UniProtKB-SubCell"/>
</dbReference>
<dbReference type="PANTHER" id="PTHR43066:SF11">
    <property type="entry name" value="PEPTIDASE S54 RHOMBOID DOMAIN-CONTAINING PROTEIN"/>
    <property type="match status" value="1"/>
</dbReference>
<evidence type="ECO:0000256" key="5">
    <source>
        <dbReference type="SAM" id="Phobius"/>
    </source>
</evidence>
<dbReference type="PROSITE" id="PS51257">
    <property type="entry name" value="PROKAR_LIPOPROTEIN"/>
    <property type="match status" value="1"/>
</dbReference>
<feature type="transmembrane region" description="Helical" evidence="5">
    <location>
        <begin position="89"/>
        <end position="108"/>
    </location>
</feature>
<dbReference type="STRING" id="1203190.GCA_000312345_00757"/>
<name>A0A1H1U8Y5_9CORY</name>
<dbReference type="InterPro" id="IPR035952">
    <property type="entry name" value="Rhomboid-like_sf"/>
</dbReference>
<dbReference type="EMBL" id="LT629765">
    <property type="protein sequence ID" value="SDS68962.1"/>
    <property type="molecule type" value="Genomic_DNA"/>
</dbReference>
<evidence type="ECO:0000259" key="6">
    <source>
        <dbReference type="Pfam" id="PF01694"/>
    </source>
</evidence>
<feature type="transmembrane region" description="Helical" evidence="5">
    <location>
        <begin position="114"/>
        <end position="133"/>
    </location>
</feature>
<keyword evidence="8" id="KW-1185">Reference proteome</keyword>
<organism evidence="7 8">
    <name type="scientific">Corynebacterium timonense</name>
    <dbReference type="NCBI Taxonomy" id="441500"/>
    <lineage>
        <taxon>Bacteria</taxon>
        <taxon>Bacillati</taxon>
        <taxon>Actinomycetota</taxon>
        <taxon>Actinomycetes</taxon>
        <taxon>Mycobacteriales</taxon>
        <taxon>Corynebacteriaceae</taxon>
        <taxon>Corynebacterium</taxon>
    </lineage>
</organism>
<dbReference type="PANTHER" id="PTHR43066">
    <property type="entry name" value="RHOMBOID-RELATED PROTEIN"/>
    <property type="match status" value="1"/>
</dbReference>
<dbReference type="AlphaFoldDB" id="A0A1H1U8Y5"/>
<sequence length="206" mass="21207">MNAQRIFAGAPVTALACALCAIVFVAAALPGTGLRESMYLFGPYAAEGWGWLRALTSGFMHLDLPHVALNVLMLALIGAEVERFVGSRAYALAYLAGLLGSSAAVLAMNFTTPTAGASGVLYMLMALLVGIAYRRQTDLRPAFALIAVNLVYSLIAPGVSLWGHIGGMLMGIVLAYPLTSQDGRVRALGAAGGVVLGGVAVGLLLA</sequence>